<dbReference type="CDD" id="cd02870">
    <property type="entry name" value="PseudoU_synth_RsuA_like"/>
    <property type="match status" value="1"/>
</dbReference>
<keyword evidence="4" id="KW-0694">RNA-binding</keyword>
<evidence type="ECO:0000259" key="6">
    <source>
        <dbReference type="SMART" id="SM00363"/>
    </source>
</evidence>
<dbReference type="InterPro" id="IPR020103">
    <property type="entry name" value="PsdUridine_synth_cat_dom_sf"/>
</dbReference>
<dbReference type="PANTHER" id="PTHR47683">
    <property type="entry name" value="PSEUDOURIDINE SYNTHASE FAMILY PROTEIN-RELATED"/>
    <property type="match status" value="1"/>
</dbReference>
<dbReference type="SUPFAM" id="SSF55120">
    <property type="entry name" value="Pseudouridine synthase"/>
    <property type="match status" value="1"/>
</dbReference>
<sequence>MKNDPHVESGIRLQKVISQAGVASRRHAEILITSGRVRVDDKVVRKLGTRVDPSRQVIHVDGERLLLDTDSLTIALNKPVGVVSTMDDPEGRACLADYTQDYPQRLFHVGRLDTDTAGLILLTNDGELAHRLMHPSYEIPKTYVATVPGEVPRGLRKKMLRGIELEDGPVEVEDFRIKDQYGDLTLVELTLHEGRNRIVRRLLESVGFPVVELVRTQFGPVKIGRLHPGVTRKIDGPVLQELYKAVDL</sequence>
<dbReference type="AlphaFoldDB" id="A0A9W5RDR8"/>
<dbReference type="GO" id="GO:0120159">
    <property type="term" value="F:rRNA pseudouridine synthase activity"/>
    <property type="evidence" value="ECO:0007669"/>
    <property type="project" value="UniProtKB-ARBA"/>
</dbReference>
<dbReference type="Pfam" id="PF00849">
    <property type="entry name" value="PseudoU_synth_2"/>
    <property type="match status" value="1"/>
</dbReference>
<evidence type="ECO:0000256" key="1">
    <source>
        <dbReference type="ARBA" id="ARBA00000073"/>
    </source>
</evidence>
<dbReference type="GO" id="GO:0000455">
    <property type="term" value="P:enzyme-directed rRNA pseudouridine synthesis"/>
    <property type="evidence" value="ECO:0007669"/>
    <property type="project" value="UniProtKB-ARBA"/>
</dbReference>
<evidence type="ECO:0000313" key="8">
    <source>
        <dbReference type="Proteomes" id="UP000014387"/>
    </source>
</evidence>
<dbReference type="PANTHER" id="PTHR47683:SF2">
    <property type="entry name" value="RNA-BINDING S4 DOMAIN-CONTAINING PROTEIN"/>
    <property type="match status" value="1"/>
</dbReference>
<dbReference type="InterPro" id="IPR002942">
    <property type="entry name" value="S4_RNA-bd"/>
</dbReference>
<dbReference type="RefSeq" id="WP_016443609.1">
    <property type="nucleotide sequence ID" value="NZ_KE150266.1"/>
</dbReference>
<dbReference type="Gene3D" id="3.30.2350.10">
    <property type="entry name" value="Pseudouridine synthase"/>
    <property type="match status" value="1"/>
</dbReference>
<dbReference type="InterPro" id="IPR036986">
    <property type="entry name" value="S4_RNA-bd_sf"/>
</dbReference>
<comment type="catalytic activity">
    <reaction evidence="1">
        <text>a uridine in RNA = a pseudouridine in RNA</text>
        <dbReference type="Rhea" id="RHEA:48348"/>
        <dbReference type="Rhea" id="RHEA-COMP:12068"/>
        <dbReference type="Rhea" id="RHEA-COMP:12069"/>
        <dbReference type="ChEBI" id="CHEBI:65314"/>
        <dbReference type="ChEBI" id="CHEBI:65315"/>
    </reaction>
</comment>
<reference evidence="7 8" key="1">
    <citation type="submission" date="2013-05" db="EMBL/GenBank/DDBJ databases">
        <title>The Genome Sequence of Actinomyces europaeus ACS-120-V-COL10B.</title>
        <authorList>
            <consortium name="The Broad Institute Genomics Platform"/>
            <person name="Earl A."/>
            <person name="Ward D."/>
            <person name="Feldgarden M."/>
            <person name="Gevers D."/>
            <person name="Saerens B."/>
            <person name="Vaneechoutte M."/>
            <person name="Walker B."/>
            <person name="Young S."/>
            <person name="Zeng Q."/>
            <person name="Gargeya S."/>
            <person name="Fitzgerald M."/>
            <person name="Haas B."/>
            <person name="Abouelleil A."/>
            <person name="Allen A.W."/>
            <person name="Alvarado L."/>
            <person name="Arachchi H.M."/>
            <person name="Berlin A.M."/>
            <person name="Chapman S.B."/>
            <person name="Gainer-Dewar J."/>
            <person name="Goldberg J."/>
            <person name="Griggs A."/>
            <person name="Gujja S."/>
            <person name="Hansen M."/>
            <person name="Howarth C."/>
            <person name="Imamovic A."/>
            <person name="Ireland A."/>
            <person name="Larimer J."/>
            <person name="McCowan C."/>
            <person name="Murphy C."/>
            <person name="Pearson M."/>
            <person name="Poon T.W."/>
            <person name="Priest M."/>
            <person name="Roberts A."/>
            <person name="Saif S."/>
            <person name="Shea T."/>
            <person name="Sisk P."/>
            <person name="Sykes S."/>
            <person name="Wortman J."/>
            <person name="Nusbaum C."/>
            <person name="Birren B."/>
        </authorList>
    </citation>
    <scope>NUCLEOTIDE SEQUENCE [LARGE SCALE GENOMIC DNA]</scope>
    <source>
        <strain evidence="7 8">ACS-120-V-Col10b</strain>
    </source>
</reference>
<organism evidence="7 8">
    <name type="scientific">Gleimia europaea ACS-120-V-Col10b</name>
    <dbReference type="NCBI Taxonomy" id="883069"/>
    <lineage>
        <taxon>Bacteria</taxon>
        <taxon>Bacillati</taxon>
        <taxon>Actinomycetota</taxon>
        <taxon>Actinomycetes</taxon>
        <taxon>Actinomycetales</taxon>
        <taxon>Actinomycetaceae</taxon>
        <taxon>Gleimia</taxon>
    </lineage>
</organism>
<dbReference type="PROSITE" id="PS50889">
    <property type="entry name" value="S4"/>
    <property type="match status" value="1"/>
</dbReference>
<dbReference type="NCBIfam" id="TIGR00093">
    <property type="entry name" value="pseudouridine synthase"/>
    <property type="match status" value="1"/>
</dbReference>
<keyword evidence="8" id="KW-1185">Reference proteome</keyword>
<proteinExistence type="inferred from homology"/>
<dbReference type="SMART" id="SM00363">
    <property type="entry name" value="S4"/>
    <property type="match status" value="1"/>
</dbReference>
<dbReference type="OrthoDB" id="9807213at2"/>
<dbReference type="PROSITE" id="PS01149">
    <property type="entry name" value="PSI_RSU"/>
    <property type="match status" value="1"/>
</dbReference>
<protein>
    <recommendedName>
        <fullName evidence="5">Pseudouridine synthase</fullName>
        <ecNumber evidence="5">5.4.99.-</ecNumber>
    </recommendedName>
</protein>
<evidence type="ECO:0000256" key="5">
    <source>
        <dbReference type="RuleBase" id="RU003887"/>
    </source>
</evidence>
<evidence type="ECO:0000256" key="4">
    <source>
        <dbReference type="PROSITE-ProRule" id="PRU00182"/>
    </source>
</evidence>
<comment type="caution">
    <text evidence="7">The sequence shown here is derived from an EMBL/GenBank/DDBJ whole genome shotgun (WGS) entry which is preliminary data.</text>
</comment>
<dbReference type="Gene3D" id="3.10.290.10">
    <property type="entry name" value="RNA-binding S4 domain"/>
    <property type="match status" value="1"/>
</dbReference>
<accession>A0A9W5RDR8</accession>
<feature type="domain" description="RNA-binding S4" evidence="6">
    <location>
        <begin position="11"/>
        <end position="70"/>
    </location>
</feature>
<dbReference type="CDD" id="cd00165">
    <property type="entry name" value="S4"/>
    <property type="match status" value="1"/>
</dbReference>
<dbReference type="EC" id="5.4.99.-" evidence="5"/>
<dbReference type="InterPro" id="IPR000748">
    <property type="entry name" value="PsdUridine_synth_RsuA/RluB/E/F"/>
</dbReference>
<dbReference type="FunFam" id="3.10.290.10:FF:000003">
    <property type="entry name" value="Pseudouridine synthase"/>
    <property type="match status" value="1"/>
</dbReference>
<dbReference type="InterPro" id="IPR050343">
    <property type="entry name" value="RsuA_PseudoU_synthase"/>
</dbReference>
<evidence type="ECO:0000256" key="2">
    <source>
        <dbReference type="ARBA" id="ARBA00008348"/>
    </source>
</evidence>
<dbReference type="InterPro" id="IPR018496">
    <property type="entry name" value="PsdUridine_synth_RsuA/RluB_CS"/>
</dbReference>
<dbReference type="GO" id="GO:0003723">
    <property type="term" value="F:RNA binding"/>
    <property type="evidence" value="ECO:0007669"/>
    <property type="project" value="UniProtKB-KW"/>
</dbReference>
<dbReference type="EMBL" id="AGWN01000001">
    <property type="protein sequence ID" value="EPD30497.1"/>
    <property type="molecule type" value="Genomic_DNA"/>
</dbReference>
<comment type="similarity">
    <text evidence="2 5">Belongs to the pseudouridine synthase RsuA family.</text>
</comment>
<gene>
    <name evidence="7" type="ORF">HMPREF9238_00241</name>
</gene>
<dbReference type="Pfam" id="PF01479">
    <property type="entry name" value="S4"/>
    <property type="match status" value="1"/>
</dbReference>
<dbReference type="InterPro" id="IPR006145">
    <property type="entry name" value="PsdUridine_synth_RsuA/RluA"/>
</dbReference>
<evidence type="ECO:0000313" key="7">
    <source>
        <dbReference type="EMBL" id="EPD30497.1"/>
    </source>
</evidence>
<name>A0A9W5RDR8_9ACTO</name>
<dbReference type="Proteomes" id="UP000014387">
    <property type="component" value="Unassembled WGS sequence"/>
</dbReference>
<keyword evidence="3 5" id="KW-0413">Isomerase</keyword>
<evidence type="ECO:0000256" key="3">
    <source>
        <dbReference type="ARBA" id="ARBA00023235"/>
    </source>
</evidence>
<dbReference type="SUPFAM" id="SSF55174">
    <property type="entry name" value="Alpha-L RNA-binding motif"/>
    <property type="match status" value="1"/>
</dbReference>